<keyword evidence="2" id="KW-1185">Reference proteome</keyword>
<dbReference type="AlphaFoldDB" id="D8PI34"/>
<reference evidence="1 2" key="1">
    <citation type="journal article" date="2010" name="Proc. Natl. Acad. Sci. U.S.A.">
        <title>A Nitrospira metagenome illuminates the physiology and evolution of globally important nitrite-oxidizing bacteria.</title>
        <authorList>
            <person name="Lucker S."/>
            <person name="Wagner M."/>
            <person name="Maixner F."/>
            <person name="Pelletier E."/>
            <person name="Koch H."/>
            <person name="Vacherie B."/>
            <person name="Rattei T."/>
            <person name="Sinninghe Damste J."/>
            <person name="Spieck E."/>
            <person name="Le Paslier D."/>
            <person name="Daims H."/>
        </authorList>
    </citation>
    <scope>NUCLEOTIDE SEQUENCE [LARGE SCALE GENOMIC DNA]</scope>
</reference>
<dbReference type="Proteomes" id="UP000001660">
    <property type="component" value="Chromosome"/>
</dbReference>
<name>D8PI34_9BACT</name>
<dbReference type="EMBL" id="FP929003">
    <property type="protein sequence ID" value="CBK42921.1"/>
    <property type="molecule type" value="Genomic_DNA"/>
</dbReference>
<sequence>MDPQVVSPGDGAIDEQILGLLQHHRRLTFLTLAESFPLYTWHALFAALNRLRGQHHVDLLPLTADYEVVWQQGSERAPLMSQGCLRM</sequence>
<dbReference type="OrthoDB" id="9850215at2"/>
<proteinExistence type="predicted"/>
<gene>
    <name evidence="1" type="ORF">NIDE3229</name>
</gene>
<evidence type="ECO:0000313" key="2">
    <source>
        <dbReference type="Proteomes" id="UP000001660"/>
    </source>
</evidence>
<evidence type="ECO:0000313" key="1">
    <source>
        <dbReference type="EMBL" id="CBK42921.1"/>
    </source>
</evidence>
<dbReference type="KEGG" id="nde:NIDE3229"/>
<dbReference type="HOGENOM" id="CLU_2477621_0_0_0"/>
<organism evidence="1 2">
    <name type="scientific">Nitrospira defluvii</name>
    <dbReference type="NCBI Taxonomy" id="330214"/>
    <lineage>
        <taxon>Bacteria</taxon>
        <taxon>Pseudomonadati</taxon>
        <taxon>Nitrospirota</taxon>
        <taxon>Nitrospiria</taxon>
        <taxon>Nitrospirales</taxon>
        <taxon>Nitrospiraceae</taxon>
        <taxon>Nitrospira</taxon>
    </lineage>
</organism>
<accession>D8PI34</accession>
<protein>
    <submittedName>
        <fullName evidence="1">Uncharacterized protein</fullName>
    </submittedName>
</protein>